<accession>A0AA41WM76</accession>
<comment type="caution">
    <text evidence="3">The sequence shown here is derived from an EMBL/GenBank/DDBJ whole genome shotgun (WGS) entry which is preliminary data.</text>
</comment>
<dbReference type="SUPFAM" id="SSF53448">
    <property type="entry name" value="Nucleotide-diphospho-sugar transferases"/>
    <property type="match status" value="1"/>
</dbReference>
<evidence type="ECO:0000259" key="2">
    <source>
        <dbReference type="Pfam" id="PF12804"/>
    </source>
</evidence>
<dbReference type="Proteomes" id="UP001165292">
    <property type="component" value="Unassembled WGS sequence"/>
</dbReference>
<evidence type="ECO:0000313" key="4">
    <source>
        <dbReference type="EMBL" id="RMH97614.1"/>
    </source>
</evidence>
<dbReference type="AlphaFoldDB" id="A0AA41WM76"/>
<dbReference type="EMBL" id="JAMYBS010000005">
    <property type="protein sequence ID" value="MCO7544366.1"/>
    <property type="molecule type" value="Genomic_DNA"/>
</dbReference>
<keyword evidence="5" id="KW-1185">Reference proteome</keyword>
<protein>
    <submittedName>
        <fullName evidence="3">Nucleotidyltransferase family protein</fullName>
    </submittedName>
</protein>
<dbReference type="InterPro" id="IPR029044">
    <property type="entry name" value="Nucleotide-diphossugar_trans"/>
</dbReference>
<proteinExistence type="predicted"/>
<reference evidence="4 5" key="1">
    <citation type="submission" date="2018-10" db="EMBL/GenBank/DDBJ databases">
        <title>Pseudomonas sp. GL14 genome.</title>
        <authorList>
            <person name="Peng J."/>
            <person name="Liu Z.-P."/>
        </authorList>
    </citation>
    <scope>NUCLEOTIDE SEQUENCE [LARGE SCALE GENOMIC DNA]</scope>
    <source>
        <strain evidence="4 5">GL14</strain>
    </source>
</reference>
<dbReference type="Proteomes" id="UP000269134">
    <property type="component" value="Unassembled WGS sequence"/>
</dbReference>
<sequence length="190" mass="19436">MAQPEQPTVIVLAAGQGTRFRQSGGVMHKLDAPLGGVPVLQRVLNAVAASGLPCHVVRPASGVTAVSDGMGDSIARGVAATAGATGWLILPGDLALVTSDSLLRVAQGLAGHPVVQPFWNGRRGHPVAFGAECFAALTGLCGDMGAAAVVQEYRRNGQLLELQVDDPGIVTDIDTLEDLASAEAWLGTPK</sequence>
<evidence type="ECO:0000313" key="6">
    <source>
        <dbReference type="Proteomes" id="UP001165292"/>
    </source>
</evidence>
<dbReference type="Pfam" id="PF12804">
    <property type="entry name" value="NTP_transf_3"/>
    <property type="match status" value="1"/>
</dbReference>
<dbReference type="CDD" id="cd04182">
    <property type="entry name" value="GT_2_like_f"/>
    <property type="match status" value="1"/>
</dbReference>
<evidence type="ECO:0000256" key="1">
    <source>
        <dbReference type="ARBA" id="ARBA00022842"/>
    </source>
</evidence>
<evidence type="ECO:0000313" key="3">
    <source>
        <dbReference type="EMBL" id="MCO7544366.1"/>
    </source>
</evidence>
<dbReference type="Gene3D" id="3.90.550.10">
    <property type="entry name" value="Spore Coat Polysaccharide Biosynthesis Protein SpsA, Chain A"/>
    <property type="match status" value="1"/>
</dbReference>
<dbReference type="PANTHER" id="PTHR43777:SF1">
    <property type="entry name" value="MOLYBDENUM COFACTOR CYTIDYLYLTRANSFERASE"/>
    <property type="match status" value="1"/>
</dbReference>
<dbReference type="RefSeq" id="WP_122078787.1">
    <property type="nucleotide sequence ID" value="NZ_DALYPK010000001.1"/>
</dbReference>
<feature type="domain" description="MobA-like NTP transferase" evidence="2">
    <location>
        <begin position="9"/>
        <end position="153"/>
    </location>
</feature>
<dbReference type="InterPro" id="IPR025877">
    <property type="entry name" value="MobA-like_NTP_Trfase"/>
</dbReference>
<name>A0AA41WM76_9GAMM</name>
<keyword evidence="1" id="KW-0460">Magnesium</keyword>
<reference evidence="3" key="2">
    <citation type="submission" date="2022-06" db="EMBL/GenBank/DDBJ databases">
        <title>Detection of beta-lactamases in bacteria of animal origin.</title>
        <authorList>
            <person name="Mlynarcik P."/>
            <person name="Zdarska V."/>
            <person name="Chudobova H."/>
            <person name="Prochazkova P."/>
            <person name="Hricova K."/>
            <person name="Mezerova K."/>
            <person name="Bardon J."/>
            <person name="Dolejska M."/>
            <person name="Sukkar I."/>
            <person name="Kolar M."/>
        </authorList>
    </citation>
    <scope>NUCLEOTIDE SEQUENCE</scope>
    <source>
        <strain evidence="3">S 300-3</strain>
    </source>
</reference>
<dbReference type="GeneID" id="84610950"/>
<gene>
    <name evidence="4" type="ORF">EA795_18085</name>
    <name evidence="3" type="ORF">NJF43_06300</name>
</gene>
<dbReference type="EMBL" id="RFFL01000016">
    <property type="protein sequence ID" value="RMH97614.1"/>
    <property type="molecule type" value="Genomic_DNA"/>
</dbReference>
<dbReference type="GO" id="GO:0016779">
    <property type="term" value="F:nucleotidyltransferase activity"/>
    <property type="evidence" value="ECO:0007669"/>
    <property type="project" value="UniProtKB-ARBA"/>
</dbReference>
<evidence type="ECO:0000313" key="5">
    <source>
        <dbReference type="Proteomes" id="UP000269134"/>
    </source>
</evidence>
<dbReference type="PANTHER" id="PTHR43777">
    <property type="entry name" value="MOLYBDENUM COFACTOR CYTIDYLYLTRANSFERASE"/>
    <property type="match status" value="1"/>
</dbReference>
<organism evidence="3 6">
    <name type="scientific">Stutzerimonas nitrititolerans</name>
    <dbReference type="NCBI Taxonomy" id="2482751"/>
    <lineage>
        <taxon>Bacteria</taxon>
        <taxon>Pseudomonadati</taxon>
        <taxon>Pseudomonadota</taxon>
        <taxon>Gammaproteobacteria</taxon>
        <taxon>Pseudomonadales</taxon>
        <taxon>Pseudomonadaceae</taxon>
        <taxon>Stutzerimonas</taxon>
    </lineage>
</organism>